<feature type="transmembrane region" description="Helical" evidence="1">
    <location>
        <begin position="62"/>
        <end position="85"/>
    </location>
</feature>
<sequence>MTITAAVLVIVSAVMHAGWNLFSKSQSPTVGFFQLATLGTIFWFSPVFFMTAGLITKIPFTLWGILFVSGLFQAIYYTGLASAYARGALSIAYPLARSLPLLFVLGLTFGTGRGSDLSVPAIAGMAAIVAGAIILPMNSFNDFRFANYFNASCAFASMAAIGTAGYSFADDIGMHMLKLVTDDAAGWMRALLYLLLECIFTAFWLLILMLVTPRSTAKFGSQWRRLLKPGLMTGLAIGATYGIILLAMTHARNVSYVVGLRQLSIPLGTIMGVVILRERGSLPRFVGVAVLFTGLVLVALG</sequence>
<feature type="transmembrane region" description="Helical" evidence="1">
    <location>
        <begin position="231"/>
        <end position="249"/>
    </location>
</feature>
<gene>
    <name evidence="2" type="ORF">SAMN05660330_02466</name>
</gene>
<keyword evidence="3" id="KW-1185">Reference proteome</keyword>
<dbReference type="InterPro" id="IPR037185">
    <property type="entry name" value="EmrE-like"/>
</dbReference>
<dbReference type="STRING" id="91360.SAMN05660330_02466"/>
<reference evidence="2 3" key="1">
    <citation type="submission" date="2016-10" db="EMBL/GenBank/DDBJ databases">
        <authorList>
            <person name="de Groot N.N."/>
        </authorList>
    </citation>
    <scope>NUCLEOTIDE SEQUENCE [LARGE SCALE GENOMIC DNA]</scope>
    <source>
        <strain evidence="2 3">DSM 12130</strain>
    </source>
</reference>
<dbReference type="AlphaFoldDB" id="A0A1H0RYV2"/>
<keyword evidence="1" id="KW-1133">Transmembrane helix</keyword>
<feature type="transmembrane region" description="Helical" evidence="1">
    <location>
        <begin position="33"/>
        <end position="55"/>
    </location>
</feature>
<feature type="transmembrane region" description="Helical" evidence="1">
    <location>
        <begin position="282"/>
        <end position="300"/>
    </location>
</feature>
<evidence type="ECO:0000313" key="3">
    <source>
        <dbReference type="Proteomes" id="UP000199073"/>
    </source>
</evidence>
<feature type="transmembrane region" description="Helical" evidence="1">
    <location>
        <begin position="256"/>
        <end position="276"/>
    </location>
</feature>
<dbReference type="Proteomes" id="UP000199073">
    <property type="component" value="Unassembled WGS sequence"/>
</dbReference>
<name>A0A1H0RYV2_9BACT</name>
<feature type="transmembrane region" description="Helical" evidence="1">
    <location>
        <begin position="91"/>
        <end position="110"/>
    </location>
</feature>
<evidence type="ECO:0000313" key="2">
    <source>
        <dbReference type="EMBL" id="SDP34118.1"/>
    </source>
</evidence>
<feature type="transmembrane region" description="Helical" evidence="1">
    <location>
        <begin position="190"/>
        <end position="211"/>
    </location>
</feature>
<feature type="transmembrane region" description="Helical" evidence="1">
    <location>
        <begin position="117"/>
        <end position="136"/>
    </location>
</feature>
<evidence type="ECO:0000256" key="1">
    <source>
        <dbReference type="SAM" id="Phobius"/>
    </source>
</evidence>
<evidence type="ECO:0008006" key="4">
    <source>
        <dbReference type="Google" id="ProtNLM"/>
    </source>
</evidence>
<keyword evidence="1" id="KW-0472">Membrane</keyword>
<accession>A0A1H0RYV2</accession>
<keyword evidence="1" id="KW-0812">Transmembrane</keyword>
<dbReference type="SUPFAM" id="SSF103481">
    <property type="entry name" value="Multidrug resistance efflux transporter EmrE"/>
    <property type="match status" value="1"/>
</dbReference>
<dbReference type="Gene3D" id="1.10.3730.20">
    <property type="match status" value="1"/>
</dbReference>
<proteinExistence type="predicted"/>
<dbReference type="EMBL" id="FNJI01000016">
    <property type="protein sequence ID" value="SDP34118.1"/>
    <property type="molecule type" value="Genomic_DNA"/>
</dbReference>
<feature type="transmembrane region" description="Helical" evidence="1">
    <location>
        <begin position="148"/>
        <end position="169"/>
    </location>
</feature>
<organism evidence="2 3">
    <name type="scientific">Desulforhopalus singaporensis</name>
    <dbReference type="NCBI Taxonomy" id="91360"/>
    <lineage>
        <taxon>Bacteria</taxon>
        <taxon>Pseudomonadati</taxon>
        <taxon>Thermodesulfobacteriota</taxon>
        <taxon>Desulfobulbia</taxon>
        <taxon>Desulfobulbales</taxon>
        <taxon>Desulfocapsaceae</taxon>
        <taxon>Desulforhopalus</taxon>
    </lineage>
</organism>
<protein>
    <recommendedName>
        <fullName evidence="4">EamA-like transporter family protein</fullName>
    </recommendedName>
</protein>